<comment type="caution">
    <text evidence="7">The sequence shown here is derived from an EMBL/GenBank/DDBJ whole genome shotgun (WGS) entry which is preliminary data.</text>
</comment>
<keyword evidence="5" id="KW-0520">NAD</keyword>
<dbReference type="PANTHER" id="PTHR11432">
    <property type="entry name" value="NADH DEHYDROGENASE SUBUNIT 1"/>
    <property type="match status" value="1"/>
</dbReference>
<dbReference type="Pfam" id="PF00146">
    <property type="entry name" value="NADHdh"/>
    <property type="match status" value="1"/>
</dbReference>
<keyword evidence="2 5" id="KW-0812">Transmembrane</keyword>
<dbReference type="RefSeq" id="WP_100203932.1">
    <property type="nucleotide sequence ID" value="NZ_PGGW01000066.1"/>
</dbReference>
<dbReference type="Proteomes" id="UP000230407">
    <property type="component" value="Unassembled WGS sequence"/>
</dbReference>
<evidence type="ECO:0000256" key="3">
    <source>
        <dbReference type="ARBA" id="ARBA00022989"/>
    </source>
</evidence>
<keyword evidence="4 6" id="KW-0472">Membrane</keyword>
<feature type="transmembrane region" description="Helical" evidence="6">
    <location>
        <begin position="289"/>
        <end position="314"/>
    </location>
</feature>
<accession>A0A2M8LTN6</accession>
<dbReference type="GO" id="GO:0003954">
    <property type="term" value="F:NADH dehydrogenase activity"/>
    <property type="evidence" value="ECO:0007669"/>
    <property type="project" value="TreeGrafter"/>
</dbReference>
<dbReference type="PANTHER" id="PTHR11432:SF3">
    <property type="entry name" value="NADH-UBIQUINONE OXIDOREDUCTASE CHAIN 1"/>
    <property type="match status" value="1"/>
</dbReference>
<evidence type="ECO:0000313" key="8">
    <source>
        <dbReference type="Proteomes" id="UP000230407"/>
    </source>
</evidence>
<evidence type="ECO:0000256" key="5">
    <source>
        <dbReference type="RuleBase" id="RU000471"/>
    </source>
</evidence>
<proteinExistence type="inferred from homology"/>
<sequence length="316" mass="32803">MTVTGAPVWAVVPAAALLLVMALAAAVLDAVLAPAAVGGDGPAAAVRGRRWVRPLAESAWLMRQRGRTTVAPDRLLWRIGTAGPLVAALLMAVVVPVGGTVVADLPVGVVWFNAVDVTLWAAVWLAGWGPNSVYPLVGGYRFVAQALGYELPLMFALTAPVVAAESLRVGEVVRAQQGLWFVVWMPVAFAVFLGSVAAFSMWGPFSSPVGRDAAGGVLAEAAGVDRLLLLAGRYALLAAGSGMAVALFLGGGTGPWLPGWLWSVIKTLAVLAVLVALRRRLPVLRPELIVRLGWLVALPAVLVQLLAVSVVVVAKG</sequence>
<dbReference type="GO" id="GO:0009060">
    <property type="term" value="P:aerobic respiration"/>
    <property type="evidence" value="ECO:0007669"/>
    <property type="project" value="TreeGrafter"/>
</dbReference>
<keyword evidence="3 6" id="KW-1133">Transmembrane helix</keyword>
<feature type="transmembrane region" description="Helical" evidence="6">
    <location>
        <begin position="6"/>
        <end position="28"/>
    </location>
</feature>
<feature type="transmembrane region" description="Helical" evidence="6">
    <location>
        <begin position="179"/>
        <end position="202"/>
    </location>
</feature>
<comment type="similarity">
    <text evidence="5">Belongs to the complex I subunit 1 family.</text>
</comment>
<organism evidence="7 8">
    <name type="scientific">Streptomyces carminius</name>
    <dbReference type="NCBI Taxonomy" id="2665496"/>
    <lineage>
        <taxon>Bacteria</taxon>
        <taxon>Bacillati</taxon>
        <taxon>Actinomycetota</taxon>
        <taxon>Actinomycetes</taxon>
        <taxon>Kitasatosporales</taxon>
        <taxon>Streptomycetaceae</taxon>
        <taxon>Streptomyces</taxon>
    </lineage>
</organism>
<feature type="transmembrane region" description="Helical" evidence="6">
    <location>
        <begin position="234"/>
        <end position="253"/>
    </location>
</feature>
<reference evidence="7 8" key="1">
    <citation type="submission" date="2017-11" db="EMBL/GenBank/DDBJ databases">
        <title>Streptomyces carmine sp. nov., a novel actinomycete isolated from Sophora alopecuroides in Xinjiang, China.</title>
        <authorList>
            <person name="Wang Y."/>
            <person name="Luo X."/>
            <person name="Wan C."/>
            <person name="Zhang L."/>
        </authorList>
    </citation>
    <scope>NUCLEOTIDE SEQUENCE [LARGE SCALE GENOMIC DNA]</scope>
    <source>
        <strain evidence="7 8">TRM SA0054</strain>
    </source>
</reference>
<keyword evidence="8" id="KW-1185">Reference proteome</keyword>
<evidence type="ECO:0000313" key="7">
    <source>
        <dbReference type="EMBL" id="PJE95289.1"/>
    </source>
</evidence>
<dbReference type="GO" id="GO:0005886">
    <property type="term" value="C:plasma membrane"/>
    <property type="evidence" value="ECO:0007669"/>
    <property type="project" value="UniProtKB-SubCell"/>
</dbReference>
<dbReference type="AlphaFoldDB" id="A0A2M8LTN6"/>
<evidence type="ECO:0000256" key="6">
    <source>
        <dbReference type="SAM" id="Phobius"/>
    </source>
</evidence>
<name>A0A2M8LTN6_9ACTN</name>
<protein>
    <submittedName>
        <fullName evidence="7">NADH-quinone oxidoreductase subunit H</fullName>
    </submittedName>
</protein>
<dbReference type="EMBL" id="PGGW01000066">
    <property type="protein sequence ID" value="PJE95289.1"/>
    <property type="molecule type" value="Genomic_DNA"/>
</dbReference>
<evidence type="ECO:0000256" key="2">
    <source>
        <dbReference type="ARBA" id="ARBA00022692"/>
    </source>
</evidence>
<dbReference type="InterPro" id="IPR001694">
    <property type="entry name" value="NADH_UbQ_OxRdtase_su1/FPO"/>
</dbReference>
<feature type="transmembrane region" description="Helical" evidence="6">
    <location>
        <begin position="140"/>
        <end position="159"/>
    </location>
</feature>
<comment type="subcellular location">
    <subcellularLocation>
        <location evidence="5">Cell membrane</location>
        <topology evidence="5">Multi-pass membrane protein</topology>
    </subcellularLocation>
    <subcellularLocation>
        <location evidence="1">Membrane</location>
        <topology evidence="1">Multi-pass membrane protein</topology>
    </subcellularLocation>
</comment>
<evidence type="ECO:0000256" key="4">
    <source>
        <dbReference type="ARBA" id="ARBA00023136"/>
    </source>
</evidence>
<evidence type="ECO:0000256" key="1">
    <source>
        <dbReference type="ARBA" id="ARBA00004141"/>
    </source>
</evidence>
<gene>
    <name evidence="7" type="ORF">CUT44_23560</name>
</gene>
<feature type="transmembrane region" description="Helical" evidence="6">
    <location>
        <begin position="75"/>
        <end position="97"/>
    </location>
</feature>
<feature type="transmembrane region" description="Helical" evidence="6">
    <location>
        <begin position="109"/>
        <end position="128"/>
    </location>
</feature>
<feature type="transmembrane region" description="Helical" evidence="6">
    <location>
        <begin position="259"/>
        <end position="277"/>
    </location>
</feature>